<dbReference type="Proteomes" id="UP001219525">
    <property type="component" value="Unassembled WGS sequence"/>
</dbReference>
<dbReference type="InterPro" id="IPR045170">
    <property type="entry name" value="MTOX"/>
</dbReference>
<proteinExistence type="inferred from homology"/>
<keyword evidence="3" id="KW-0285">Flavoprotein</keyword>
<comment type="caution">
    <text evidence="8">The sequence shown here is derived from an EMBL/GenBank/DDBJ whole genome shotgun (WGS) entry which is preliminary data.</text>
</comment>
<sequence>MAHRKALIVGSGCFGLSTAFHLLQRGWTDVTVIDRANTLPAPDGASNDLNRVVRTSYSVMFYAKLAQDAIGAWKARDEWGDTYHESGVLVLGSPDCADYTHKYLNDVEMGVRVVPLNTSAALREAFPPEVRVGSLSDYSGYLNKESGWANASQGVSVLMSKVTALNGKIVPGKTAMELIRPGPSLKTTGVRCSDGTVFEADLVVLATGSWTASVFPDVSTGNTYCATGQSVAMVQLTPEEGDIYRKSPVVVNFKTGFYVFPPNEQNIVKVAIHGAGYSHRVGEKNISTPRTITSDPETGLRIPKAKVKELRDGLRAVYPALAEKPFVSTRLCWYNDSFDDDWVIGYHPESESTLMFATGGSGHAYKFLPVIGRLVADAIEGNLSPDLAAKFSPTRVPTLTRHDECRQDGVQELVLTQLCTPEDLQ</sequence>
<keyword evidence="4" id="KW-0274">FAD</keyword>
<keyword evidence="9" id="KW-1185">Reference proteome</keyword>
<comment type="similarity">
    <text evidence="2">Belongs to the MSOX/MTOX family.</text>
</comment>
<dbReference type="Pfam" id="PF01266">
    <property type="entry name" value="DAO"/>
    <property type="match status" value="1"/>
</dbReference>
<evidence type="ECO:0000256" key="4">
    <source>
        <dbReference type="ARBA" id="ARBA00022827"/>
    </source>
</evidence>
<dbReference type="GO" id="GO:0008115">
    <property type="term" value="F:sarcosine oxidase activity"/>
    <property type="evidence" value="ECO:0007669"/>
    <property type="project" value="TreeGrafter"/>
</dbReference>
<evidence type="ECO:0000259" key="7">
    <source>
        <dbReference type="Pfam" id="PF01266"/>
    </source>
</evidence>
<feature type="signal peptide" evidence="6">
    <location>
        <begin position="1"/>
        <end position="19"/>
    </location>
</feature>
<accession>A0AAD6VHJ5</accession>
<keyword evidence="6" id="KW-0732">Signal</keyword>
<evidence type="ECO:0000256" key="1">
    <source>
        <dbReference type="ARBA" id="ARBA00001974"/>
    </source>
</evidence>
<dbReference type="PANTHER" id="PTHR10961:SF46">
    <property type="entry name" value="PEROXISOMAL SARCOSINE OXIDASE"/>
    <property type="match status" value="1"/>
</dbReference>
<dbReference type="GO" id="GO:0004657">
    <property type="term" value="F:proline dehydrogenase activity"/>
    <property type="evidence" value="ECO:0007669"/>
    <property type="project" value="TreeGrafter"/>
</dbReference>
<dbReference type="PANTHER" id="PTHR10961">
    <property type="entry name" value="PEROXISOMAL SARCOSINE OXIDASE"/>
    <property type="match status" value="1"/>
</dbReference>
<dbReference type="GO" id="GO:0050031">
    <property type="term" value="F:L-pipecolate oxidase activity"/>
    <property type="evidence" value="ECO:0007669"/>
    <property type="project" value="TreeGrafter"/>
</dbReference>
<dbReference type="EMBL" id="JARJCW010000030">
    <property type="protein sequence ID" value="KAJ7209719.1"/>
    <property type="molecule type" value="Genomic_DNA"/>
</dbReference>
<organism evidence="8 9">
    <name type="scientific">Mycena pura</name>
    <dbReference type="NCBI Taxonomy" id="153505"/>
    <lineage>
        <taxon>Eukaryota</taxon>
        <taxon>Fungi</taxon>
        <taxon>Dikarya</taxon>
        <taxon>Basidiomycota</taxon>
        <taxon>Agaricomycotina</taxon>
        <taxon>Agaricomycetes</taxon>
        <taxon>Agaricomycetidae</taxon>
        <taxon>Agaricales</taxon>
        <taxon>Marasmiineae</taxon>
        <taxon>Mycenaceae</taxon>
        <taxon>Mycena</taxon>
    </lineage>
</organism>
<evidence type="ECO:0000256" key="5">
    <source>
        <dbReference type="ARBA" id="ARBA00023002"/>
    </source>
</evidence>
<dbReference type="SUPFAM" id="SSF51905">
    <property type="entry name" value="FAD/NAD(P)-binding domain"/>
    <property type="match status" value="1"/>
</dbReference>
<dbReference type="Gene3D" id="3.50.50.60">
    <property type="entry name" value="FAD/NAD(P)-binding domain"/>
    <property type="match status" value="1"/>
</dbReference>
<reference evidence="8" key="1">
    <citation type="submission" date="2023-03" db="EMBL/GenBank/DDBJ databases">
        <title>Massive genome expansion in bonnet fungi (Mycena s.s.) driven by repeated elements and novel gene families across ecological guilds.</title>
        <authorList>
            <consortium name="Lawrence Berkeley National Laboratory"/>
            <person name="Harder C.B."/>
            <person name="Miyauchi S."/>
            <person name="Viragh M."/>
            <person name="Kuo A."/>
            <person name="Thoen E."/>
            <person name="Andreopoulos B."/>
            <person name="Lu D."/>
            <person name="Skrede I."/>
            <person name="Drula E."/>
            <person name="Henrissat B."/>
            <person name="Morin E."/>
            <person name="Kohler A."/>
            <person name="Barry K."/>
            <person name="LaButti K."/>
            <person name="Morin E."/>
            <person name="Salamov A."/>
            <person name="Lipzen A."/>
            <person name="Mereny Z."/>
            <person name="Hegedus B."/>
            <person name="Baldrian P."/>
            <person name="Stursova M."/>
            <person name="Weitz H."/>
            <person name="Taylor A."/>
            <person name="Grigoriev I.V."/>
            <person name="Nagy L.G."/>
            <person name="Martin F."/>
            <person name="Kauserud H."/>
        </authorList>
    </citation>
    <scope>NUCLEOTIDE SEQUENCE</scope>
    <source>
        <strain evidence="8">9144</strain>
    </source>
</reference>
<keyword evidence="5" id="KW-0560">Oxidoreductase</keyword>
<dbReference type="Gene3D" id="3.30.9.10">
    <property type="entry name" value="D-Amino Acid Oxidase, subunit A, domain 2"/>
    <property type="match status" value="1"/>
</dbReference>
<dbReference type="AlphaFoldDB" id="A0AAD6VHJ5"/>
<evidence type="ECO:0000256" key="3">
    <source>
        <dbReference type="ARBA" id="ARBA00022630"/>
    </source>
</evidence>
<dbReference type="GO" id="GO:0050660">
    <property type="term" value="F:flavin adenine dinucleotide binding"/>
    <property type="evidence" value="ECO:0007669"/>
    <property type="project" value="InterPro"/>
</dbReference>
<feature type="chain" id="PRO_5042169306" evidence="6">
    <location>
        <begin position="20"/>
        <end position="425"/>
    </location>
</feature>
<dbReference type="InterPro" id="IPR036188">
    <property type="entry name" value="FAD/NAD-bd_sf"/>
</dbReference>
<evidence type="ECO:0000313" key="8">
    <source>
        <dbReference type="EMBL" id="KAJ7209719.1"/>
    </source>
</evidence>
<evidence type="ECO:0000313" key="9">
    <source>
        <dbReference type="Proteomes" id="UP001219525"/>
    </source>
</evidence>
<gene>
    <name evidence="8" type="ORF">GGX14DRAFT_631720</name>
</gene>
<evidence type="ECO:0000256" key="2">
    <source>
        <dbReference type="ARBA" id="ARBA00010989"/>
    </source>
</evidence>
<comment type="cofactor">
    <cofactor evidence="1">
        <name>FAD</name>
        <dbReference type="ChEBI" id="CHEBI:57692"/>
    </cofactor>
</comment>
<evidence type="ECO:0000256" key="6">
    <source>
        <dbReference type="SAM" id="SignalP"/>
    </source>
</evidence>
<dbReference type="InterPro" id="IPR006076">
    <property type="entry name" value="FAD-dep_OxRdtase"/>
</dbReference>
<name>A0AAD6VHJ5_9AGAR</name>
<feature type="domain" description="FAD dependent oxidoreductase" evidence="7">
    <location>
        <begin position="6"/>
        <end position="377"/>
    </location>
</feature>
<protein>
    <submittedName>
        <fullName evidence="8">FAD dependent oxidoreductase</fullName>
    </submittedName>
</protein>